<gene>
    <name evidence="5" type="ORF">SODALDRAFT_49836</name>
</gene>
<dbReference type="InterPro" id="IPR020472">
    <property type="entry name" value="WD40_PAC1"/>
</dbReference>
<evidence type="ECO:0000256" key="3">
    <source>
        <dbReference type="PROSITE-ProRule" id="PRU00221"/>
    </source>
</evidence>
<accession>A0A3N2PMI7</accession>
<evidence type="ECO:0000313" key="5">
    <source>
        <dbReference type="EMBL" id="ROT35723.1"/>
    </source>
</evidence>
<proteinExistence type="predicted"/>
<feature type="repeat" description="WD" evidence="3">
    <location>
        <begin position="576"/>
        <end position="618"/>
    </location>
</feature>
<dbReference type="Pfam" id="PF00400">
    <property type="entry name" value="WD40"/>
    <property type="match status" value="10"/>
</dbReference>
<sequence>MMEHVCDSKDAELCKQILAVVSVIYRPISLEELTSTIESLARFDSDPAALETVIGSCGSFLTLREGTIYFIHQSAKDFLLNDAHSQILPSGIAHQHHAIFSRSLEVLSRTLRRDVYELSAPGFLIDNVSPPDPDPLAPVRYFCIHWVDHLRDLNHAEGVAQKQLQDDGPVHTFLLRNYLYWLEALSLLRSIPQAVLAMQKLEPLVGGSGNGQLADLLQDARRFVLSCKGALEIAPLQVYASALTFCPTRSLVGRLFRDEAPNWIISAPDIEADWITCLQTLEGHGDTVKSVTFSSDGQLLASASNDRTIKVWNATTGACMQTLEGHSDWVMSIAFSGDGRWLASASRDETVKVWDVATSACVQALEGHSDWVSSIAFSADGKRLASGSRDRTINIWDAATGACIQTLKGHVRSVTLLAFFANDQQLASGSMDKTVKVWNVAIGACIKTLEGHGDWTTSMAFSMDGQWLVSGSENDATAKIWNATTGTCIQALQGHNSHVASVTFSADGQRVASGSGDGTIKIWDTAKGACMQTLKGHREWALSVTFSPDGRRLASGFGDKTVKFWDVATDACAQTLEFHNGGITSVAFSEDGQWLASGAESDGTVKVWDTATSACVQTLQGHQSSVKSVCFSADGQRLISGSGDRTAKVWDVATGTCVQTLEGHTDWVTAVAFLRDGARLISMSDDGRPESRTWVVKVWNAETGACVRTLEGNSGSVARPSFVTRPNTRLSADRDVQVLDLFDTETQPQKISGISTVPHDHGYRISPDGVWIVKHDQRMLWLPSEYRPLTSAIYKSTIALGCSSGRVLIIQFSTEAFER</sequence>
<dbReference type="Proteomes" id="UP000272025">
    <property type="component" value="Unassembled WGS sequence"/>
</dbReference>
<feature type="repeat" description="WD" evidence="3">
    <location>
        <begin position="492"/>
        <end position="533"/>
    </location>
</feature>
<dbReference type="RefSeq" id="XP_028463529.1">
    <property type="nucleotide sequence ID" value="XM_028615418.1"/>
</dbReference>
<dbReference type="SUPFAM" id="SSF50998">
    <property type="entry name" value="Quinoprotein alcohol dehydrogenase-like"/>
    <property type="match status" value="1"/>
</dbReference>
<keyword evidence="6" id="KW-1185">Reference proteome</keyword>
<dbReference type="Pfam" id="PF22939">
    <property type="entry name" value="WHD_GPIID"/>
    <property type="match status" value="1"/>
</dbReference>
<name>A0A3N2PMI7_SODAK</name>
<evidence type="ECO:0000313" key="6">
    <source>
        <dbReference type="Proteomes" id="UP000272025"/>
    </source>
</evidence>
<feature type="repeat" description="WD" evidence="3">
    <location>
        <begin position="449"/>
        <end position="491"/>
    </location>
</feature>
<dbReference type="SMART" id="SM00320">
    <property type="entry name" value="WD40"/>
    <property type="match status" value="10"/>
</dbReference>
<dbReference type="STRING" id="1314773.A0A3N2PMI7"/>
<dbReference type="AlphaFoldDB" id="A0A3N2PMI7"/>
<evidence type="ECO:0000256" key="1">
    <source>
        <dbReference type="ARBA" id="ARBA00022574"/>
    </source>
</evidence>
<feature type="repeat" description="WD" evidence="3">
    <location>
        <begin position="281"/>
        <end position="322"/>
    </location>
</feature>
<feature type="repeat" description="WD" evidence="3">
    <location>
        <begin position="534"/>
        <end position="575"/>
    </location>
</feature>
<dbReference type="PROSITE" id="PS50082">
    <property type="entry name" value="WD_REPEATS_2"/>
    <property type="match status" value="9"/>
</dbReference>
<dbReference type="GeneID" id="39583895"/>
<organism evidence="5 6">
    <name type="scientific">Sodiomyces alkalinus (strain CBS 110278 / VKM F-3762 / F11)</name>
    <name type="common">Alkaliphilic filamentous fungus</name>
    <dbReference type="NCBI Taxonomy" id="1314773"/>
    <lineage>
        <taxon>Eukaryota</taxon>
        <taxon>Fungi</taxon>
        <taxon>Dikarya</taxon>
        <taxon>Ascomycota</taxon>
        <taxon>Pezizomycotina</taxon>
        <taxon>Sordariomycetes</taxon>
        <taxon>Hypocreomycetidae</taxon>
        <taxon>Glomerellales</taxon>
        <taxon>Plectosphaerellaceae</taxon>
        <taxon>Sodiomyces</taxon>
    </lineage>
</organism>
<feature type="domain" description="GPI inositol-deacylase winged helix" evidence="4">
    <location>
        <begin position="5"/>
        <end position="83"/>
    </location>
</feature>
<dbReference type="InterPro" id="IPR011047">
    <property type="entry name" value="Quinoprotein_ADH-like_sf"/>
</dbReference>
<dbReference type="InterPro" id="IPR019775">
    <property type="entry name" value="WD40_repeat_CS"/>
</dbReference>
<dbReference type="InterPro" id="IPR036322">
    <property type="entry name" value="WD40_repeat_dom_sf"/>
</dbReference>
<dbReference type="OrthoDB" id="538223at2759"/>
<dbReference type="InterPro" id="IPR015943">
    <property type="entry name" value="WD40/YVTN_repeat-like_dom_sf"/>
</dbReference>
<evidence type="ECO:0000259" key="4">
    <source>
        <dbReference type="Pfam" id="PF22939"/>
    </source>
</evidence>
<dbReference type="PROSITE" id="PS50294">
    <property type="entry name" value="WD_REPEATS_REGION"/>
    <property type="match status" value="8"/>
</dbReference>
<feature type="repeat" description="WD" evidence="3">
    <location>
        <begin position="407"/>
        <end position="448"/>
    </location>
</feature>
<dbReference type="InterPro" id="IPR001680">
    <property type="entry name" value="WD40_rpt"/>
</dbReference>
<dbReference type="PRINTS" id="PR00320">
    <property type="entry name" value="GPROTEINBRPT"/>
</dbReference>
<protein>
    <submittedName>
        <fullName evidence="5">Prolyl oligopeptidase-like protein</fullName>
    </submittedName>
</protein>
<dbReference type="SUPFAM" id="SSF50978">
    <property type="entry name" value="WD40 repeat-like"/>
    <property type="match status" value="1"/>
</dbReference>
<dbReference type="PANTHER" id="PTHR19848:SF8">
    <property type="entry name" value="F-BOX AND WD REPEAT DOMAIN CONTAINING 7"/>
    <property type="match status" value="1"/>
</dbReference>
<feature type="repeat" description="WD" evidence="3">
    <location>
        <begin position="365"/>
        <end position="406"/>
    </location>
</feature>
<keyword evidence="2" id="KW-0677">Repeat</keyword>
<reference evidence="5 6" key="1">
    <citation type="journal article" date="2018" name="Mol. Ecol.">
        <title>The obligate alkalophilic soda-lake fungus Sodiomyces alkalinus has shifted to a protein diet.</title>
        <authorList>
            <person name="Grum-Grzhimaylo A.A."/>
            <person name="Falkoski D.L."/>
            <person name="van den Heuvel J."/>
            <person name="Valero-Jimenez C.A."/>
            <person name="Min B."/>
            <person name="Choi I.G."/>
            <person name="Lipzen A."/>
            <person name="Daum C.G."/>
            <person name="Aanen D.K."/>
            <person name="Tsang A."/>
            <person name="Henrissat B."/>
            <person name="Bilanenko E.N."/>
            <person name="de Vries R.P."/>
            <person name="van Kan J.A.L."/>
            <person name="Grigoriev I.V."/>
            <person name="Debets A.J.M."/>
        </authorList>
    </citation>
    <scope>NUCLEOTIDE SEQUENCE [LARGE SCALE GENOMIC DNA]</scope>
    <source>
        <strain evidence="5 6">F11</strain>
    </source>
</reference>
<dbReference type="CDD" id="cd00200">
    <property type="entry name" value="WD40"/>
    <property type="match status" value="1"/>
</dbReference>
<evidence type="ECO:0000256" key="2">
    <source>
        <dbReference type="ARBA" id="ARBA00022737"/>
    </source>
</evidence>
<dbReference type="InterPro" id="IPR054471">
    <property type="entry name" value="GPIID_WHD"/>
</dbReference>
<keyword evidence="1 3" id="KW-0853">WD repeat</keyword>
<dbReference type="PANTHER" id="PTHR19848">
    <property type="entry name" value="WD40 REPEAT PROTEIN"/>
    <property type="match status" value="1"/>
</dbReference>
<dbReference type="EMBL" id="ML119060">
    <property type="protein sequence ID" value="ROT35723.1"/>
    <property type="molecule type" value="Genomic_DNA"/>
</dbReference>
<dbReference type="PROSITE" id="PS00678">
    <property type="entry name" value="WD_REPEATS_1"/>
    <property type="match status" value="7"/>
</dbReference>
<dbReference type="Gene3D" id="2.130.10.10">
    <property type="entry name" value="YVTN repeat-like/Quinoprotein amine dehydrogenase"/>
    <property type="match status" value="5"/>
</dbReference>
<feature type="repeat" description="WD" evidence="3">
    <location>
        <begin position="619"/>
        <end position="660"/>
    </location>
</feature>
<feature type="repeat" description="WD" evidence="3">
    <location>
        <begin position="323"/>
        <end position="364"/>
    </location>
</feature>